<comment type="caution">
    <text evidence="1">The sequence shown here is derived from an EMBL/GenBank/DDBJ whole genome shotgun (WGS) entry which is preliminary data.</text>
</comment>
<evidence type="ECO:0000313" key="2">
    <source>
        <dbReference type="Proteomes" id="UP001561046"/>
    </source>
</evidence>
<proteinExistence type="predicted"/>
<accession>A0ABV4A090</accession>
<keyword evidence="2" id="KW-1185">Reference proteome</keyword>
<dbReference type="EMBL" id="JBFYGN010000040">
    <property type="protein sequence ID" value="MEX8195302.1"/>
    <property type="molecule type" value="Genomic_DNA"/>
</dbReference>
<gene>
    <name evidence="1" type="ORF">AB6724_20930</name>
</gene>
<evidence type="ECO:0000313" key="1">
    <source>
        <dbReference type="EMBL" id="MEX8195302.1"/>
    </source>
</evidence>
<name>A0ABV4A090_9BURK</name>
<organism evidence="1 2">
    <name type="scientific">Comamonas guangdongensis</name>
    <dbReference type="NCBI Taxonomy" id="510515"/>
    <lineage>
        <taxon>Bacteria</taxon>
        <taxon>Pseudomonadati</taxon>
        <taxon>Pseudomonadota</taxon>
        <taxon>Betaproteobacteria</taxon>
        <taxon>Burkholderiales</taxon>
        <taxon>Comamonadaceae</taxon>
        <taxon>Comamonas</taxon>
    </lineage>
</organism>
<dbReference type="Proteomes" id="UP001561046">
    <property type="component" value="Unassembled WGS sequence"/>
</dbReference>
<sequence>MPNITFYISAAMPPEATLARLSDDCMQLCTKVLAASKQNVHVIYVETLPGHGLPVFVEVQYRLEHFRSPCVMERFMQGLQESILQHTALQARIRCFGHEASRIHALH</sequence>
<dbReference type="RefSeq" id="WP_369340476.1">
    <property type="nucleotide sequence ID" value="NZ_JBFYGN010000040.1"/>
</dbReference>
<protein>
    <submittedName>
        <fullName evidence="1">Uncharacterized protein</fullName>
    </submittedName>
</protein>
<reference evidence="1 2" key="1">
    <citation type="journal article" date="2013" name="Int. J. Syst. Evol. Microbiol.">
        <title>Comamonas guangdongensis sp. nov., isolated from subterranean forest sediment, and emended description of the genus Comamonas.</title>
        <authorList>
            <person name="Zhang J."/>
            <person name="Wang Y."/>
            <person name="Zhou S."/>
            <person name="Wu C."/>
            <person name="He J."/>
            <person name="Li F."/>
        </authorList>
    </citation>
    <scope>NUCLEOTIDE SEQUENCE [LARGE SCALE GENOMIC DNA]</scope>
    <source>
        <strain evidence="1 2">CCTCC AB2011133</strain>
    </source>
</reference>